<keyword evidence="8" id="KW-0784">Thiamine biosynthesis</keyword>
<name>A0A3A1TYN9_9MICO</name>
<evidence type="ECO:0000313" key="13">
    <source>
        <dbReference type="EMBL" id="RIX28711.1"/>
    </source>
</evidence>
<dbReference type="AlphaFoldDB" id="A0A3A1TYN9"/>
<dbReference type="PANTHER" id="PTHR31528">
    <property type="entry name" value="4-AMINO-5-HYDROXYMETHYL-2-METHYLPYRIMIDINE PHOSPHATE SYNTHASE THI11-RELATED"/>
    <property type="match status" value="1"/>
</dbReference>
<evidence type="ECO:0000256" key="7">
    <source>
        <dbReference type="ARBA" id="ARBA00022898"/>
    </source>
</evidence>
<dbReference type="Pfam" id="PF09084">
    <property type="entry name" value="NMT1"/>
    <property type="match status" value="1"/>
</dbReference>
<evidence type="ECO:0000256" key="6">
    <source>
        <dbReference type="ARBA" id="ARBA00022723"/>
    </source>
</evidence>
<comment type="similarity">
    <text evidence="3">Belongs to the NMT1/THI5 family.</text>
</comment>
<protein>
    <recommendedName>
        <fullName evidence="10">Thiamine pyrimidine synthase</fullName>
    </recommendedName>
</protein>
<organism evidence="13 14">
    <name type="scientific">Amnibacterium setariae</name>
    <dbReference type="NCBI Taxonomy" id="2306585"/>
    <lineage>
        <taxon>Bacteria</taxon>
        <taxon>Bacillati</taxon>
        <taxon>Actinomycetota</taxon>
        <taxon>Actinomycetes</taxon>
        <taxon>Micrococcales</taxon>
        <taxon>Microbacteriaceae</taxon>
        <taxon>Amnibacterium</taxon>
    </lineage>
</organism>
<keyword evidence="5" id="KW-0808">Transferase</keyword>
<evidence type="ECO:0000256" key="1">
    <source>
        <dbReference type="ARBA" id="ARBA00003469"/>
    </source>
</evidence>
<accession>A0A3A1TYN9</accession>
<evidence type="ECO:0000256" key="8">
    <source>
        <dbReference type="ARBA" id="ARBA00022977"/>
    </source>
</evidence>
<evidence type="ECO:0000259" key="12">
    <source>
        <dbReference type="Pfam" id="PF09084"/>
    </source>
</evidence>
<dbReference type="Proteomes" id="UP000265742">
    <property type="component" value="Unassembled WGS sequence"/>
</dbReference>
<dbReference type="PROSITE" id="PS51318">
    <property type="entry name" value="TAT"/>
    <property type="match status" value="1"/>
</dbReference>
<evidence type="ECO:0000256" key="9">
    <source>
        <dbReference type="ARBA" id="ARBA00023004"/>
    </source>
</evidence>
<dbReference type="OrthoDB" id="174578at2"/>
<gene>
    <name evidence="13" type="ORF">D1781_15070</name>
</gene>
<evidence type="ECO:0000256" key="4">
    <source>
        <dbReference type="ARBA" id="ARBA00011738"/>
    </source>
</evidence>
<evidence type="ECO:0000313" key="14">
    <source>
        <dbReference type="Proteomes" id="UP000265742"/>
    </source>
</evidence>
<dbReference type="GO" id="GO:0009228">
    <property type="term" value="P:thiamine biosynthetic process"/>
    <property type="evidence" value="ECO:0007669"/>
    <property type="project" value="UniProtKB-KW"/>
</dbReference>
<proteinExistence type="inferred from homology"/>
<comment type="subunit">
    <text evidence="4">Homodimer.</text>
</comment>
<dbReference type="GO" id="GO:0046872">
    <property type="term" value="F:metal ion binding"/>
    <property type="evidence" value="ECO:0007669"/>
    <property type="project" value="UniProtKB-KW"/>
</dbReference>
<comment type="catalytic activity">
    <reaction evidence="11">
        <text>N(6)-(pyridoxal phosphate)-L-lysyl-[4-amino-5-hydroxymethyl-2-methylpyrimidine phosphate synthase] + L-histidyl-[4-amino-5-hydroxymethyl-2-methylpyrimidine phosphate synthase] + 2 Fe(3+) + 4 H2O = L-lysyl-[4-amino-5-hydroxymethyl-2-methylpyrimidine phosphate synthase] + (2S)-2-amino-5-hydroxy-4-oxopentanoyl-[4-amino-5-hydroxymethyl-2-methylpyrimidine phosphate synthase] + 4-amino-2-methyl-5-(phosphooxymethyl)pyrimidine + 3-oxopropanoate + 2 Fe(2+) + 2 H(+)</text>
        <dbReference type="Rhea" id="RHEA:65756"/>
        <dbReference type="Rhea" id="RHEA-COMP:16892"/>
        <dbReference type="Rhea" id="RHEA-COMP:16893"/>
        <dbReference type="Rhea" id="RHEA-COMP:16894"/>
        <dbReference type="Rhea" id="RHEA-COMP:16895"/>
        <dbReference type="ChEBI" id="CHEBI:15377"/>
        <dbReference type="ChEBI" id="CHEBI:15378"/>
        <dbReference type="ChEBI" id="CHEBI:29033"/>
        <dbReference type="ChEBI" id="CHEBI:29034"/>
        <dbReference type="ChEBI" id="CHEBI:29969"/>
        <dbReference type="ChEBI" id="CHEBI:29979"/>
        <dbReference type="ChEBI" id="CHEBI:33190"/>
        <dbReference type="ChEBI" id="CHEBI:58354"/>
        <dbReference type="ChEBI" id="CHEBI:143915"/>
        <dbReference type="ChEBI" id="CHEBI:157692"/>
    </reaction>
    <physiologicalReaction direction="left-to-right" evidence="11">
        <dbReference type="Rhea" id="RHEA:65757"/>
    </physiologicalReaction>
</comment>
<comment type="function">
    <text evidence="1">Responsible for the formation of the pyrimidine heterocycle in the thiamine biosynthesis pathway. Catalyzes the formation of hydroxymethylpyrimidine phosphate (HMP-P) from histidine and pyridoxal phosphate (PLP). The protein uses PLP and the active site histidine to form HMP-P, generating an inactive enzyme. The enzyme can only undergo a single turnover, which suggests it is a suicide enzyme.</text>
</comment>
<reference evidence="14" key="1">
    <citation type="submission" date="2018-09" db="EMBL/GenBank/DDBJ databases">
        <authorList>
            <person name="Kim I."/>
        </authorList>
    </citation>
    <scope>NUCLEOTIDE SEQUENCE [LARGE SCALE GENOMIC DNA]</scope>
    <source>
        <strain evidence="14">DD4a</strain>
    </source>
</reference>
<evidence type="ECO:0000256" key="2">
    <source>
        <dbReference type="ARBA" id="ARBA00004948"/>
    </source>
</evidence>
<comment type="caution">
    <text evidence="13">The sequence shown here is derived from an EMBL/GenBank/DDBJ whole genome shotgun (WGS) entry which is preliminary data.</text>
</comment>
<keyword evidence="9" id="KW-0408">Iron</keyword>
<dbReference type="InterPro" id="IPR027939">
    <property type="entry name" value="NMT1/THI5"/>
</dbReference>
<keyword evidence="6" id="KW-0479">Metal-binding</keyword>
<evidence type="ECO:0000256" key="3">
    <source>
        <dbReference type="ARBA" id="ARBA00009406"/>
    </source>
</evidence>
<dbReference type="PANTHER" id="PTHR31528:SF1">
    <property type="entry name" value="4-AMINO-5-HYDROXYMETHYL-2-METHYLPYRIMIDINE PHOSPHATE SYNTHASE THI11-RELATED"/>
    <property type="match status" value="1"/>
</dbReference>
<comment type="pathway">
    <text evidence="2">Cofactor biosynthesis; thiamine diphosphate biosynthesis.</text>
</comment>
<dbReference type="InterPro" id="IPR015168">
    <property type="entry name" value="SsuA/THI5"/>
</dbReference>
<dbReference type="InterPro" id="IPR006311">
    <property type="entry name" value="TAT_signal"/>
</dbReference>
<dbReference type="RefSeq" id="WP_119483020.1">
    <property type="nucleotide sequence ID" value="NZ_QXTG01000002.1"/>
</dbReference>
<evidence type="ECO:0000256" key="5">
    <source>
        <dbReference type="ARBA" id="ARBA00022679"/>
    </source>
</evidence>
<feature type="domain" description="SsuA/THI5-like" evidence="12">
    <location>
        <begin position="68"/>
        <end position="280"/>
    </location>
</feature>
<keyword evidence="14" id="KW-1185">Reference proteome</keyword>
<dbReference type="Gene3D" id="3.40.190.10">
    <property type="entry name" value="Periplasmic binding protein-like II"/>
    <property type="match status" value="2"/>
</dbReference>
<evidence type="ECO:0000256" key="10">
    <source>
        <dbReference type="ARBA" id="ARBA00033171"/>
    </source>
</evidence>
<dbReference type="GO" id="GO:0016740">
    <property type="term" value="F:transferase activity"/>
    <property type="evidence" value="ECO:0007669"/>
    <property type="project" value="UniProtKB-KW"/>
</dbReference>
<evidence type="ECO:0000256" key="11">
    <source>
        <dbReference type="ARBA" id="ARBA00048179"/>
    </source>
</evidence>
<sequence>MPGQTIPSAFDRRSFLRMGGVGAGLLGSGLLLAACSGGGDSAGTAASGSSGAKQDFGKIAVQLSWIKNIEFAGEFHATENGYYKDAGFSDVELLAGGSGSTTAEEIIISGKALVGLSAPIATAPSIIKGAPLKIIGTTYQKNPFCLMSLEDGTPIRTVADLKGKKLGVQAGANNTIIDGFLKANGIAKSDVTIVTTGFDIAPLISGKYDAHMSYITNEPILAAAEGKKPVVLGFADNGLPFVAETFTVLQDTIEQKRDLLKALLKAEIQGWTDAVKDPDKSAELAVTKYGKKANFGKDLDLDEQTKEAVAQNTLIVTADVTANGLFTMTQALIDENIKSLAAMGYSIKAEQLFDLSLLEEVYKENPDLKVSLPVPSASSSAS</sequence>
<dbReference type="SUPFAM" id="SSF53850">
    <property type="entry name" value="Periplasmic binding protein-like II"/>
    <property type="match status" value="1"/>
</dbReference>
<dbReference type="EMBL" id="QXTG01000002">
    <property type="protein sequence ID" value="RIX28711.1"/>
    <property type="molecule type" value="Genomic_DNA"/>
</dbReference>
<keyword evidence="7" id="KW-0663">Pyridoxal phosphate</keyword>